<reference evidence="14" key="2">
    <citation type="submission" date="2023-06" db="EMBL/GenBank/DDBJ databases">
        <authorList>
            <consortium name="Lawrence Berkeley National Laboratory"/>
            <person name="Haridas S."/>
            <person name="Hensen N."/>
            <person name="Bonometti L."/>
            <person name="Westerberg I."/>
            <person name="Brannstrom I.O."/>
            <person name="Guillou S."/>
            <person name="Cros-Aarteil S."/>
            <person name="Calhoun S."/>
            <person name="Kuo A."/>
            <person name="Mondo S."/>
            <person name="Pangilinan J."/>
            <person name="Riley R."/>
            <person name="Labutti K."/>
            <person name="Andreopoulos B."/>
            <person name="Lipzen A."/>
            <person name="Chen C."/>
            <person name="Yanf M."/>
            <person name="Daum C."/>
            <person name="Ng V."/>
            <person name="Clum A."/>
            <person name="Steindorff A."/>
            <person name="Ohm R."/>
            <person name="Martin F."/>
            <person name="Silar P."/>
            <person name="Natvig D."/>
            <person name="Lalanne C."/>
            <person name="Gautier V."/>
            <person name="Ament-Velasquez S.L."/>
            <person name="Kruys A."/>
            <person name="Hutchinson M.I."/>
            <person name="Powell A.J."/>
            <person name="Barry K."/>
            <person name="Miller A.N."/>
            <person name="Grigoriev I.V."/>
            <person name="Debuchy R."/>
            <person name="Gladieux P."/>
            <person name="Thoren M.H."/>
            <person name="Johannesson H."/>
        </authorList>
    </citation>
    <scope>NUCLEOTIDE SEQUENCE</scope>
    <source>
        <strain evidence="14">CBS 955.72</strain>
    </source>
</reference>
<dbReference type="GO" id="GO:0005829">
    <property type="term" value="C:cytosol"/>
    <property type="evidence" value="ECO:0007669"/>
    <property type="project" value="TreeGrafter"/>
</dbReference>
<dbReference type="PANTHER" id="PTHR13312">
    <property type="entry name" value="HIV-INDUCED PROTEIN-7-LIKE PROTEASE"/>
    <property type="match status" value="1"/>
</dbReference>
<name>A0AAJ0HB24_9PEZI</name>
<evidence type="ECO:0000256" key="2">
    <source>
        <dbReference type="ARBA" id="ARBA00004496"/>
    </source>
</evidence>
<keyword evidence="6" id="KW-0863">Zinc-finger</keyword>
<dbReference type="GO" id="GO:0036503">
    <property type="term" value="P:ERAD pathway"/>
    <property type="evidence" value="ECO:0007669"/>
    <property type="project" value="TreeGrafter"/>
</dbReference>
<comment type="catalytic activity">
    <reaction evidence="1 11">
        <text>Thiol-dependent hydrolysis of ester, thioester, amide, peptide and isopeptide bonds formed by the C-terminal Gly of ubiquitin (a 76-residue protein attached to proteins as an intracellular targeting signal).</text>
        <dbReference type="EC" id="3.4.19.12"/>
    </reaction>
</comment>
<evidence type="ECO:0000256" key="10">
    <source>
        <dbReference type="ARBA" id="ARBA00022833"/>
    </source>
</evidence>
<comment type="function">
    <text evidence="11">Hydrolase that can remove conjugated ubiquitin from proteins and may therefore play an important regulatory role at the level of protein turnover by preventing degradation.</text>
</comment>
<reference evidence="14" key="1">
    <citation type="journal article" date="2023" name="Mol. Phylogenet. Evol.">
        <title>Genome-scale phylogeny and comparative genomics of the fungal order Sordariales.</title>
        <authorList>
            <person name="Hensen N."/>
            <person name="Bonometti L."/>
            <person name="Westerberg I."/>
            <person name="Brannstrom I.O."/>
            <person name="Guillou S."/>
            <person name="Cros-Aarteil S."/>
            <person name="Calhoun S."/>
            <person name="Haridas S."/>
            <person name="Kuo A."/>
            <person name="Mondo S."/>
            <person name="Pangilinan J."/>
            <person name="Riley R."/>
            <person name="LaButti K."/>
            <person name="Andreopoulos B."/>
            <person name="Lipzen A."/>
            <person name="Chen C."/>
            <person name="Yan M."/>
            <person name="Daum C."/>
            <person name="Ng V."/>
            <person name="Clum A."/>
            <person name="Steindorff A."/>
            <person name="Ohm R.A."/>
            <person name="Martin F."/>
            <person name="Silar P."/>
            <person name="Natvig D.O."/>
            <person name="Lalanne C."/>
            <person name="Gautier V."/>
            <person name="Ament-Velasquez S.L."/>
            <person name="Kruys A."/>
            <person name="Hutchinson M.I."/>
            <person name="Powell A.J."/>
            <person name="Barry K."/>
            <person name="Miller A.N."/>
            <person name="Grigoriev I.V."/>
            <person name="Debuchy R."/>
            <person name="Gladieux P."/>
            <person name="Hiltunen Thoren M."/>
            <person name="Johannesson H."/>
        </authorList>
    </citation>
    <scope>NUCLEOTIDE SEQUENCE</scope>
    <source>
        <strain evidence="14">CBS 955.72</strain>
    </source>
</reference>
<feature type="domain" description="UBX" evidence="12">
    <location>
        <begin position="1"/>
        <end position="75"/>
    </location>
</feature>
<evidence type="ECO:0000313" key="15">
    <source>
        <dbReference type="Proteomes" id="UP001275084"/>
    </source>
</evidence>
<keyword evidence="9 11" id="KW-0788">Thiol protease</keyword>
<dbReference type="PROSITE" id="PS50802">
    <property type="entry name" value="OTU"/>
    <property type="match status" value="1"/>
</dbReference>
<evidence type="ECO:0000256" key="11">
    <source>
        <dbReference type="RuleBase" id="RU367104"/>
    </source>
</evidence>
<evidence type="ECO:0000256" key="1">
    <source>
        <dbReference type="ARBA" id="ARBA00000707"/>
    </source>
</evidence>
<evidence type="ECO:0000256" key="6">
    <source>
        <dbReference type="ARBA" id="ARBA00022771"/>
    </source>
</evidence>
<dbReference type="FunFam" id="3.90.70.80:FF:000016">
    <property type="entry name" value="Putative ubiquitin thioesterase otu1"/>
    <property type="match status" value="1"/>
</dbReference>
<dbReference type="Pfam" id="PF02338">
    <property type="entry name" value="OTU"/>
    <property type="match status" value="1"/>
</dbReference>
<evidence type="ECO:0000259" key="12">
    <source>
        <dbReference type="PROSITE" id="PS50033"/>
    </source>
</evidence>
<dbReference type="CDD" id="cd22745">
    <property type="entry name" value="OTU_OTU1"/>
    <property type="match status" value="1"/>
</dbReference>
<dbReference type="AlphaFoldDB" id="A0AAJ0HB24"/>
<dbReference type="InterPro" id="IPR038765">
    <property type="entry name" value="Papain-like_cys_pep_sf"/>
</dbReference>
<keyword evidence="10" id="KW-0862">Zinc</keyword>
<evidence type="ECO:0000256" key="4">
    <source>
        <dbReference type="ARBA" id="ARBA00022670"/>
    </source>
</evidence>
<evidence type="ECO:0000256" key="5">
    <source>
        <dbReference type="ARBA" id="ARBA00022723"/>
    </source>
</evidence>
<dbReference type="GO" id="GO:0008270">
    <property type="term" value="F:zinc ion binding"/>
    <property type="evidence" value="ECO:0007669"/>
    <property type="project" value="UniProtKB-KW"/>
</dbReference>
<dbReference type="InterPro" id="IPR057766">
    <property type="entry name" value="Znf-C2H2_OTU1-like_C"/>
</dbReference>
<evidence type="ECO:0000313" key="14">
    <source>
        <dbReference type="EMBL" id="KAK3346302.1"/>
    </source>
</evidence>
<protein>
    <recommendedName>
        <fullName evidence="11">Ubiquitin thioesterase OTU</fullName>
        <ecNumber evidence="11">3.4.19.12</ecNumber>
    </recommendedName>
</protein>
<comment type="caution">
    <text evidence="14">The sequence shown here is derived from an EMBL/GenBank/DDBJ whole genome shotgun (WGS) entry which is preliminary data.</text>
</comment>
<evidence type="ECO:0000256" key="3">
    <source>
        <dbReference type="ARBA" id="ARBA00022490"/>
    </source>
</evidence>
<sequence>MKIQIRLRAPKGQARLEIDDEASLKDLIEFIKNETALSDFSLKYGYPLKNLDISPASQNATVKELQLRGETIVVAPIETPIPPPADVPKPKPFTPKGIEPDETSLEWSDRGGHIVLRVMPDDNSCMFTAFGGAIGLENPSQVLRKQVAEYILDHPEEYSKAILGEEPLRYVGRMKQMDTWGGAIELSILSDIYSIEISSIDVKSLRVDRFGEGKEERVIILYSGIHYDRIAFCMDLSYPVEVDVTKWRTDDDEVLEKARKLAQRLKNLHYYTDTTDFVIKCEICNWIGQGTRQAAQHERETGHGQFGEMTIK</sequence>
<comment type="subcellular location">
    <subcellularLocation>
        <location evidence="2 11">Cytoplasm</location>
    </subcellularLocation>
</comment>
<gene>
    <name evidence="14" type="ORF">B0T25DRAFT_460770</name>
</gene>
<evidence type="ECO:0000256" key="8">
    <source>
        <dbReference type="ARBA" id="ARBA00022801"/>
    </source>
</evidence>
<dbReference type="Gene3D" id="3.10.20.90">
    <property type="entry name" value="Phosphatidylinositol 3-kinase Catalytic Subunit, Chain A, domain 1"/>
    <property type="match status" value="1"/>
</dbReference>
<organism evidence="14 15">
    <name type="scientific">Lasiosphaeria hispida</name>
    <dbReference type="NCBI Taxonomy" id="260671"/>
    <lineage>
        <taxon>Eukaryota</taxon>
        <taxon>Fungi</taxon>
        <taxon>Dikarya</taxon>
        <taxon>Ascomycota</taxon>
        <taxon>Pezizomycotina</taxon>
        <taxon>Sordariomycetes</taxon>
        <taxon>Sordariomycetidae</taxon>
        <taxon>Sordariales</taxon>
        <taxon>Lasiosphaeriaceae</taxon>
        <taxon>Lasiosphaeria</taxon>
    </lineage>
</organism>
<dbReference type="PROSITE" id="PS50033">
    <property type="entry name" value="UBX"/>
    <property type="match status" value="1"/>
</dbReference>
<dbReference type="InterPro" id="IPR003323">
    <property type="entry name" value="OTU_dom"/>
</dbReference>
<dbReference type="InterPro" id="IPR001012">
    <property type="entry name" value="UBX_dom"/>
</dbReference>
<dbReference type="PANTHER" id="PTHR13312:SF0">
    <property type="entry name" value="UBIQUITIN THIOESTERASE OTU1"/>
    <property type="match status" value="1"/>
</dbReference>
<dbReference type="Pfam" id="PF24560">
    <property type="entry name" value="zf-C2H2_OTU1_C"/>
    <property type="match status" value="1"/>
</dbReference>
<dbReference type="GO" id="GO:0005634">
    <property type="term" value="C:nucleus"/>
    <property type="evidence" value="ECO:0007669"/>
    <property type="project" value="TreeGrafter"/>
</dbReference>
<dbReference type="EC" id="3.4.19.12" evidence="11"/>
<dbReference type="GO" id="GO:0016579">
    <property type="term" value="P:protein deubiquitination"/>
    <property type="evidence" value="ECO:0007669"/>
    <property type="project" value="TreeGrafter"/>
</dbReference>
<keyword evidence="7 11" id="KW-0833">Ubl conjugation pathway</keyword>
<dbReference type="SUPFAM" id="SSF54001">
    <property type="entry name" value="Cysteine proteinases"/>
    <property type="match status" value="1"/>
</dbReference>
<dbReference type="EMBL" id="JAUIQD010000006">
    <property type="protein sequence ID" value="KAK3346302.1"/>
    <property type="molecule type" value="Genomic_DNA"/>
</dbReference>
<proteinExistence type="predicted"/>
<feature type="domain" description="OTU" evidence="13">
    <location>
        <begin position="114"/>
        <end position="233"/>
    </location>
</feature>
<dbReference type="Gene3D" id="3.90.70.80">
    <property type="match status" value="1"/>
</dbReference>
<keyword evidence="3 11" id="KW-0963">Cytoplasm</keyword>
<keyword evidence="4" id="KW-0645">Protease</keyword>
<accession>A0AAJ0HB24</accession>
<dbReference type="InterPro" id="IPR048857">
    <property type="entry name" value="OTU1_Ubl"/>
</dbReference>
<dbReference type="Pfam" id="PF21403">
    <property type="entry name" value="OTU1_UBXL"/>
    <property type="match status" value="1"/>
</dbReference>
<dbReference type="Proteomes" id="UP001275084">
    <property type="component" value="Unassembled WGS sequence"/>
</dbReference>
<keyword evidence="5" id="KW-0479">Metal-binding</keyword>
<dbReference type="GO" id="GO:0004843">
    <property type="term" value="F:cysteine-type deubiquitinase activity"/>
    <property type="evidence" value="ECO:0007669"/>
    <property type="project" value="UniProtKB-UniRule"/>
</dbReference>
<evidence type="ECO:0000259" key="13">
    <source>
        <dbReference type="PROSITE" id="PS50802"/>
    </source>
</evidence>
<evidence type="ECO:0000256" key="7">
    <source>
        <dbReference type="ARBA" id="ARBA00022786"/>
    </source>
</evidence>
<keyword evidence="15" id="KW-1185">Reference proteome</keyword>
<evidence type="ECO:0000256" key="9">
    <source>
        <dbReference type="ARBA" id="ARBA00022807"/>
    </source>
</evidence>
<dbReference type="GO" id="GO:0030968">
    <property type="term" value="P:endoplasmic reticulum unfolded protein response"/>
    <property type="evidence" value="ECO:0007669"/>
    <property type="project" value="TreeGrafter"/>
</dbReference>
<keyword evidence="8 11" id="KW-0378">Hydrolase</keyword>